<evidence type="ECO:0008006" key="8">
    <source>
        <dbReference type="Google" id="ProtNLM"/>
    </source>
</evidence>
<dbReference type="InterPro" id="IPR006766">
    <property type="entry name" value="EXORDIUM-like"/>
</dbReference>
<evidence type="ECO:0000256" key="4">
    <source>
        <dbReference type="ARBA" id="ARBA00023591"/>
    </source>
</evidence>
<organism evidence="6 7">
    <name type="scientific">Marchantia polymorpha</name>
    <name type="common">Common liverwort</name>
    <name type="synonym">Marchantia aquatica</name>
    <dbReference type="NCBI Taxonomy" id="3197"/>
    <lineage>
        <taxon>Eukaryota</taxon>
        <taxon>Viridiplantae</taxon>
        <taxon>Streptophyta</taxon>
        <taxon>Embryophyta</taxon>
        <taxon>Marchantiophyta</taxon>
        <taxon>Marchantiopsida</taxon>
        <taxon>Marchantiidae</taxon>
        <taxon>Marchantiales</taxon>
        <taxon>Marchantiaceae</taxon>
        <taxon>Marchantia</taxon>
    </lineage>
</organism>
<dbReference type="PANTHER" id="PTHR31279">
    <property type="entry name" value="PROTEIN EXORDIUM-LIKE 5"/>
    <property type="match status" value="1"/>
</dbReference>
<keyword evidence="7" id="KW-1185">Reference proteome</keyword>
<feature type="chain" id="PRO_5015352427" description="Phosphate-induced protein 1" evidence="5">
    <location>
        <begin position="30"/>
        <end position="347"/>
    </location>
</feature>
<keyword evidence="3 5" id="KW-0732">Signal</keyword>
<dbReference type="Pfam" id="PF04674">
    <property type="entry name" value="Phi_1"/>
    <property type="match status" value="1"/>
</dbReference>
<dbReference type="Proteomes" id="UP000244005">
    <property type="component" value="Unassembled WGS sequence"/>
</dbReference>
<gene>
    <name evidence="6" type="ORF">MARPO_0038s0085</name>
</gene>
<reference evidence="7" key="1">
    <citation type="journal article" date="2017" name="Cell">
        <title>Insights into land plant evolution garnered from the Marchantia polymorpha genome.</title>
        <authorList>
            <person name="Bowman J.L."/>
            <person name="Kohchi T."/>
            <person name="Yamato K.T."/>
            <person name="Jenkins J."/>
            <person name="Shu S."/>
            <person name="Ishizaki K."/>
            <person name="Yamaoka S."/>
            <person name="Nishihama R."/>
            <person name="Nakamura Y."/>
            <person name="Berger F."/>
            <person name="Adam C."/>
            <person name="Aki S.S."/>
            <person name="Althoff F."/>
            <person name="Araki T."/>
            <person name="Arteaga-Vazquez M.A."/>
            <person name="Balasubrmanian S."/>
            <person name="Barry K."/>
            <person name="Bauer D."/>
            <person name="Boehm C.R."/>
            <person name="Briginshaw L."/>
            <person name="Caballero-Perez J."/>
            <person name="Catarino B."/>
            <person name="Chen F."/>
            <person name="Chiyoda S."/>
            <person name="Chovatia M."/>
            <person name="Davies K.M."/>
            <person name="Delmans M."/>
            <person name="Demura T."/>
            <person name="Dierschke T."/>
            <person name="Dolan L."/>
            <person name="Dorantes-Acosta A.E."/>
            <person name="Eklund D.M."/>
            <person name="Florent S.N."/>
            <person name="Flores-Sandoval E."/>
            <person name="Fujiyama A."/>
            <person name="Fukuzawa H."/>
            <person name="Galik B."/>
            <person name="Grimanelli D."/>
            <person name="Grimwood J."/>
            <person name="Grossniklaus U."/>
            <person name="Hamada T."/>
            <person name="Haseloff J."/>
            <person name="Hetherington A.J."/>
            <person name="Higo A."/>
            <person name="Hirakawa Y."/>
            <person name="Hundley H.N."/>
            <person name="Ikeda Y."/>
            <person name="Inoue K."/>
            <person name="Inoue S.I."/>
            <person name="Ishida S."/>
            <person name="Jia Q."/>
            <person name="Kakita M."/>
            <person name="Kanazawa T."/>
            <person name="Kawai Y."/>
            <person name="Kawashima T."/>
            <person name="Kennedy M."/>
            <person name="Kinose K."/>
            <person name="Kinoshita T."/>
            <person name="Kohara Y."/>
            <person name="Koide E."/>
            <person name="Komatsu K."/>
            <person name="Kopischke S."/>
            <person name="Kubo M."/>
            <person name="Kyozuka J."/>
            <person name="Lagercrantz U."/>
            <person name="Lin S.S."/>
            <person name="Lindquist E."/>
            <person name="Lipzen A.M."/>
            <person name="Lu C.W."/>
            <person name="De Luna E."/>
            <person name="Martienssen R.A."/>
            <person name="Minamino N."/>
            <person name="Mizutani M."/>
            <person name="Mizutani M."/>
            <person name="Mochizuki N."/>
            <person name="Monte I."/>
            <person name="Mosher R."/>
            <person name="Nagasaki H."/>
            <person name="Nakagami H."/>
            <person name="Naramoto S."/>
            <person name="Nishitani K."/>
            <person name="Ohtani M."/>
            <person name="Okamoto T."/>
            <person name="Okumura M."/>
            <person name="Phillips J."/>
            <person name="Pollak B."/>
            <person name="Reinders A."/>
            <person name="Rovekamp M."/>
            <person name="Sano R."/>
            <person name="Sawa S."/>
            <person name="Schmid M.W."/>
            <person name="Shirakawa M."/>
            <person name="Solano R."/>
            <person name="Spunde A."/>
            <person name="Suetsugu N."/>
            <person name="Sugano S."/>
            <person name="Sugiyama A."/>
            <person name="Sun R."/>
            <person name="Suzuki Y."/>
            <person name="Takenaka M."/>
            <person name="Takezawa D."/>
            <person name="Tomogane H."/>
            <person name="Tsuzuki M."/>
            <person name="Ueda T."/>
            <person name="Umeda M."/>
            <person name="Ward J.M."/>
            <person name="Watanabe Y."/>
            <person name="Yazaki K."/>
            <person name="Yokoyama R."/>
            <person name="Yoshitake Y."/>
            <person name="Yotsui I."/>
            <person name="Zachgo S."/>
            <person name="Schmutz J."/>
        </authorList>
    </citation>
    <scope>NUCLEOTIDE SEQUENCE [LARGE SCALE GENOMIC DNA]</scope>
    <source>
        <strain evidence="7">Tak-1</strain>
    </source>
</reference>
<evidence type="ECO:0000256" key="1">
    <source>
        <dbReference type="ARBA" id="ARBA00004613"/>
    </source>
</evidence>
<evidence type="ECO:0000256" key="5">
    <source>
        <dbReference type="SAM" id="SignalP"/>
    </source>
</evidence>
<evidence type="ECO:0000313" key="6">
    <source>
        <dbReference type="EMBL" id="PTQ40762.1"/>
    </source>
</evidence>
<evidence type="ECO:0000256" key="2">
    <source>
        <dbReference type="ARBA" id="ARBA00022525"/>
    </source>
</evidence>
<keyword evidence="2" id="KW-0964">Secreted</keyword>
<name>A0A2R6X3U7_MARPO</name>
<comment type="similarity">
    <text evidence="4">Belongs to the EXORDIUM family.</text>
</comment>
<protein>
    <recommendedName>
        <fullName evidence="8">Phosphate-induced protein 1</fullName>
    </recommendedName>
</protein>
<feature type="signal peptide" evidence="5">
    <location>
        <begin position="1"/>
        <end position="29"/>
    </location>
</feature>
<comment type="subcellular location">
    <subcellularLocation>
        <location evidence="1">Secreted</location>
    </subcellularLocation>
</comment>
<accession>A0A2R6X3U7</accession>
<proteinExistence type="inferred from homology"/>
<dbReference type="EMBL" id="KZ772710">
    <property type="protein sequence ID" value="PTQ40762.1"/>
    <property type="molecule type" value="Genomic_DNA"/>
</dbReference>
<dbReference type="Gramene" id="Mp6g18750.1">
    <property type="protein sequence ID" value="Mp6g18750.1.cds1"/>
    <property type="gene ID" value="Mp6g18750"/>
</dbReference>
<dbReference type="AlphaFoldDB" id="A0A2R6X3U7"/>
<dbReference type="OMA" id="WIWQPST"/>
<dbReference type="GO" id="GO:0005576">
    <property type="term" value="C:extracellular region"/>
    <property type="evidence" value="ECO:0007669"/>
    <property type="project" value="UniProtKB-SubCell"/>
</dbReference>
<sequence>MKLFNSYRSDTVVLLMILIVKSQLRLSHADKIESSYTTHPTGLLSPTPVPTPMVPMNAELDQVPDSPLVLDYHMGPLMTGLDDVLKLYVIYYGSFSTKQKSTLQLFFNSLRQGVKPTQVSSFPTVFKWWQLTREYRDLYGDGVARQVVLAGERNIPSAGNLTQLDIQQIVKDSTVEFGKSARVMYLVLTDDDVTVERFCMNVCGTHFYTYPSDETDSQMLPYAWVGNPTKQCPSLCSWPYAPGGLQKIGLISPNGDAGIDGMIITIATLLANVVTNPFGSGYYQPDGLEAASVCQGIYGTGAFPGSPGKLLVDNSSGASFNVFGEKNAKFLLPWIWQPSTLKCAGQE</sequence>
<evidence type="ECO:0000313" key="7">
    <source>
        <dbReference type="Proteomes" id="UP000244005"/>
    </source>
</evidence>
<dbReference type="OrthoDB" id="2016249at2759"/>
<evidence type="ECO:0000256" key="3">
    <source>
        <dbReference type="ARBA" id="ARBA00022729"/>
    </source>
</evidence>
<dbReference type="PANTHER" id="PTHR31279:SF79">
    <property type="entry name" value="PROTEIN EXORDIUM-LIKE 2"/>
    <property type="match status" value="1"/>
</dbReference>